<name>A0A0F0CPY3_9BACT</name>
<dbReference type="Pfam" id="PF13419">
    <property type="entry name" value="HAD_2"/>
    <property type="match status" value="1"/>
</dbReference>
<protein>
    <submittedName>
        <fullName evidence="1">HAD-superfamily hydrolase</fullName>
    </submittedName>
</protein>
<evidence type="ECO:0000313" key="1">
    <source>
        <dbReference type="EMBL" id="KJJ84079.1"/>
    </source>
</evidence>
<proteinExistence type="predicted"/>
<dbReference type="SUPFAM" id="SSF56784">
    <property type="entry name" value="HAD-like"/>
    <property type="match status" value="1"/>
</dbReference>
<dbReference type="AlphaFoldDB" id="A0A0F0CPY3"/>
<dbReference type="Gene3D" id="1.10.150.240">
    <property type="entry name" value="Putative phosphatase, domain 2"/>
    <property type="match status" value="1"/>
</dbReference>
<dbReference type="SFLD" id="SFLDS00003">
    <property type="entry name" value="Haloacid_Dehalogenase"/>
    <property type="match status" value="1"/>
</dbReference>
<dbReference type="GO" id="GO:0016787">
    <property type="term" value="F:hydrolase activity"/>
    <property type="evidence" value="ECO:0007669"/>
    <property type="project" value="UniProtKB-KW"/>
</dbReference>
<comment type="caution">
    <text evidence="1">The sequence shown here is derived from an EMBL/GenBank/DDBJ whole genome shotgun (WGS) entry which is preliminary data.</text>
</comment>
<dbReference type="CDD" id="cd02603">
    <property type="entry name" value="HAD_sEH-N_like"/>
    <property type="match status" value="1"/>
</dbReference>
<keyword evidence="2" id="KW-1185">Reference proteome</keyword>
<dbReference type="InterPro" id="IPR036412">
    <property type="entry name" value="HAD-like_sf"/>
</dbReference>
<keyword evidence="1" id="KW-0378">Hydrolase</keyword>
<sequence>MNDIKAIFFDLGNVIVRFDFNILEKGLSPYGYKPTENMWDFIVYDKLPVKYMRGKITSSKFYEFVSRRFKIKASYREFYEVWNSIFYPYPEVEEIINNLKEKYPKIPLILVSDTNEEHFGYVKNNYKILNKLDHYVLSHEVGAVKPNSKMYTSALKLAGVPARNVFYTDDRDDLIKSARSMGLRAFQFTGHTGLREQLLNCGMEV</sequence>
<dbReference type="SFLD" id="SFLDG01129">
    <property type="entry name" value="C1.5:_HAD__Beta-PGM__Phosphata"/>
    <property type="match status" value="1"/>
</dbReference>
<dbReference type="PANTHER" id="PTHR43611:SF3">
    <property type="entry name" value="FLAVIN MONONUCLEOTIDE HYDROLASE 1, CHLOROPLATIC"/>
    <property type="match status" value="1"/>
</dbReference>
<dbReference type="Gene3D" id="3.40.50.1000">
    <property type="entry name" value="HAD superfamily/HAD-like"/>
    <property type="match status" value="1"/>
</dbReference>
<dbReference type="PANTHER" id="PTHR43611">
    <property type="entry name" value="ALPHA-D-GLUCOSE 1-PHOSPHATE PHOSPHATASE"/>
    <property type="match status" value="1"/>
</dbReference>
<reference evidence="1 2" key="1">
    <citation type="submission" date="2015-02" db="EMBL/GenBank/DDBJ databases">
        <title>Single-cell genomics of uncultivated deep-branching MTB reveals a conserved set of magnetosome genes.</title>
        <authorList>
            <person name="Kolinko S."/>
            <person name="Richter M."/>
            <person name="Glockner F.O."/>
            <person name="Brachmann A."/>
            <person name="Schuler D."/>
        </authorList>
    </citation>
    <scope>NUCLEOTIDE SEQUENCE [LARGE SCALE GENOMIC DNA]</scope>
    <source>
        <strain evidence="1">SKK-01</strain>
    </source>
</reference>
<accession>A0A0F0CPY3</accession>
<organism evidence="1 2">
    <name type="scientific">Candidatus Omnitrophus magneticus</name>
    <dbReference type="NCBI Taxonomy" id="1609969"/>
    <lineage>
        <taxon>Bacteria</taxon>
        <taxon>Pseudomonadati</taxon>
        <taxon>Candidatus Omnitrophota</taxon>
        <taxon>Candidatus Omnitrophus</taxon>
    </lineage>
</organism>
<dbReference type="InterPro" id="IPR023198">
    <property type="entry name" value="PGP-like_dom2"/>
</dbReference>
<dbReference type="InterPro" id="IPR041492">
    <property type="entry name" value="HAD_2"/>
</dbReference>
<evidence type="ECO:0000313" key="2">
    <source>
        <dbReference type="Proteomes" id="UP000033428"/>
    </source>
</evidence>
<gene>
    <name evidence="1" type="ORF">OMAG_002078</name>
</gene>
<dbReference type="InterPro" id="IPR023214">
    <property type="entry name" value="HAD_sf"/>
</dbReference>
<dbReference type="EMBL" id="JYNY01000409">
    <property type="protein sequence ID" value="KJJ84079.1"/>
    <property type="molecule type" value="Genomic_DNA"/>
</dbReference>
<dbReference type="Proteomes" id="UP000033428">
    <property type="component" value="Unassembled WGS sequence"/>
</dbReference>